<dbReference type="EMBL" id="UINC01158049">
    <property type="protein sequence ID" value="SVD55374.1"/>
    <property type="molecule type" value="Genomic_DNA"/>
</dbReference>
<dbReference type="Pfam" id="PF01580">
    <property type="entry name" value="FtsK_SpoIIIE"/>
    <property type="match status" value="1"/>
</dbReference>
<evidence type="ECO:0000256" key="1">
    <source>
        <dbReference type="ARBA" id="ARBA00022741"/>
    </source>
</evidence>
<feature type="domain" description="FtsK" evidence="4">
    <location>
        <begin position="164"/>
        <end position="279"/>
    </location>
</feature>
<feature type="non-terminal residue" evidence="5">
    <location>
        <position position="1"/>
    </location>
</feature>
<dbReference type="PANTHER" id="PTHR22683:SF41">
    <property type="entry name" value="DNA TRANSLOCASE FTSK"/>
    <property type="match status" value="1"/>
</dbReference>
<evidence type="ECO:0000313" key="5">
    <source>
        <dbReference type="EMBL" id="SVD55374.1"/>
    </source>
</evidence>
<reference evidence="5" key="1">
    <citation type="submission" date="2018-05" db="EMBL/GenBank/DDBJ databases">
        <authorList>
            <person name="Lanie J.A."/>
            <person name="Ng W.-L."/>
            <person name="Kazmierczak K.M."/>
            <person name="Andrzejewski T.M."/>
            <person name="Davidsen T.M."/>
            <person name="Wayne K.J."/>
            <person name="Tettelin H."/>
            <person name="Glass J.I."/>
            <person name="Rusch D."/>
            <person name="Podicherti R."/>
            <person name="Tsui H.-C.T."/>
            <person name="Winkler M.E."/>
        </authorList>
    </citation>
    <scope>NUCLEOTIDE SEQUENCE</scope>
</reference>
<protein>
    <recommendedName>
        <fullName evidence="4">FtsK domain-containing protein</fullName>
    </recommendedName>
</protein>
<dbReference type="InterPro" id="IPR027417">
    <property type="entry name" value="P-loop_NTPase"/>
</dbReference>
<keyword evidence="2" id="KW-0067">ATP-binding</keyword>
<dbReference type="Gene3D" id="3.40.50.300">
    <property type="entry name" value="P-loop containing nucleotide triphosphate hydrolases"/>
    <property type="match status" value="1"/>
</dbReference>
<feature type="compositionally biased region" description="Acidic residues" evidence="3">
    <location>
        <begin position="1"/>
        <end position="28"/>
    </location>
</feature>
<evidence type="ECO:0000259" key="4">
    <source>
        <dbReference type="PROSITE" id="PS50901"/>
    </source>
</evidence>
<dbReference type="GO" id="GO:0003677">
    <property type="term" value="F:DNA binding"/>
    <property type="evidence" value="ECO:0007669"/>
    <property type="project" value="InterPro"/>
</dbReference>
<dbReference type="GO" id="GO:0005524">
    <property type="term" value="F:ATP binding"/>
    <property type="evidence" value="ECO:0007669"/>
    <property type="project" value="UniProtKB-KW"/>
</dbReference>
<dbReference type="PANTHER" id="PTHR22683">
    <property type="entry name" value="SPORULATION PROTEIN RELATED"/>
    <property type="match status" value="1"/>
</dbReference>
<sequence>EESDDIPDDTDEEENPDEPDDIPDDTDEGEKVGENPDPQTRLPDYILDSKYQIILDTYAEFNIGVKKPDNGPLYSEGPAFLLFRCQPESGVDPKKLKEKEEALQIKLKLFAGARIMFEIADGAVNIYVPKLPEERYFVGAGNMWNQWKQPDKSDLVVPIGENLKGEIAFINFSSADSPHLLIGGETGSGKSEAVNTILEGLIRFYKPAELQLLLIDPKQTEFENFRNSDHLRGDIAYFEDDAVSKLDEATAEMDRRYGQLREKRVRNVGEFNELPEIVE</sequence>
<gene>
    <name evidence="5" type="ORF">METZ01_LOCUS408228</name>
</gene>
<evidence type="ECO:0000256" key="3">
    <source>
        <dbReference type="SAM" id="MobiDB-lite"/>
    </source>
</evidence>
<feature type="non-terminal residue" evidence="5">
    <location>
        <position position="279"/>
    </location>
</feature>
<dbReference type="PROSITE" id="PS50901">
    <property type="entry name" value="FTSK"/>
    <property type="match status" value="1"/>
</dbReference>
<dbReference type="SUPFAM" id="SSF52540">
    <property type="entry name" value="P-loop containing nucleoside triphosphate hydrolases"/>
    <property type="match status" value="1"/>
</dbReference>
<dbReference type="AlphaFoldDB" id="A0A382W9P6"/>
<accession>A0A382W9P6</accession>
<dbReference type="InterPro" id="IPR050206">
    <property type="entry name" value="FtsK/SpoIIIE/SftA"/>
</dbReference>
<organism evidence="5">
    <name type="scientific">marine metagenome</name>
    <dbReference type="NCBI Taxonomy" id="408172"/>
    <lineage>
        <taxon>unclassified sequences</taxon>
        <taxon>metagenomes</taxon>
        <taxon>ecological metagenomes</taxon>
    </lineage>
</organism>
<proteinExistence type="predicted"/>
<name>A0A382W9P6_9ZZZZ</name>
<dbReference type="InterPro" id="IPR002543">
    <property type="entry name" value="FtsK_dom"/>
</dbReference>
<feature type="region of interest" description="Disordered" evidence="3">
    <location>
        <begin position="1"/>
        <end position="43"/>
    </location>
</feature>
<keyword evidence="1" id="KW-0547">Nucleotide-binding</keyword>
<evidence type="ECO:0000256" key="2">
    <source>
        <dbReference type="ARBA" id="ARBA00022840"/>
    </source>
</evidence>